<proteinExistence type="predicted"/>
<comment type="subcellular location">
    <subcellularLocation>
        <location evidence="1">Mitochondrion</location>
    </subcellularLocation>
</comment>
<keyword evidence="2 4" id="KW-0175">Coiled coil</keyword>
<reference evidence="6 7" key="1">
    <citation type="submission" date="2023-03" db="EMBL/GenBank/DDBJ databases">
        <title>High recombination rates correlate with genetic variation in Cardiocondyla obscurior ants.</title>
        <authorList>
            <person name="Errbii M."/>
        </authorList>
    </citation>
    <scope>NUCLEOTIDE SEQUENCE [LARGE SCALE GENOMIC DNA]</scope>
    <source>
        <strain evidence="6">Alpha-2009</strain>
        <tissue evidence="6">Whole body</tissue>
    </source>
</reference>
<evidence type="ECO:0000256" key="3">
    <source>
        <dbReference type="ARBA" id="ARBA00023128"/>
    </source>
</evidence>
<evidence type="ECO:0000313" key="7">
    <source>
        <dbReference type="Proteomes" id="UP001430953"/>
    </source>
</evidence>
<dbReference type="GO" id="GO:0031410">
    <property type="term" value="C:cytoplasmic vesicle"/>
    <property type="evidence" value="ECO:0007669"/>
    <property type="project" value="TreeGrafter"/>
</dbReference>
<dbReference type="GO" id="GO:0048311">
    <property type="term" value="P:mitochondrion distribution"/>
    <property type="evidence" value="ECO:0007669"/>
    <property type="project" value="TreeGrafter"/>
</dbReference>
<evidence type="ECO:0000256" key="1">
    <source>
        <dbReference type="ARBA" id="ARBA00004173"/>
    </source>
</evidence>
<feature type="domain" description="HAP1 N-terminal" evidence="5">
    <location>
        <begin position="1"/>
        <end position="145"/>
    </location>
</feature>
<dbReference type="GO" id="GO:0005739">
    <property type="term" value="C:mitochondrion"/>
    <property type="evidence" value="ECO:0007669"/>
    <property type="project" value="UniProtKB-SubCell"/>
</dbReference>
<dbReference type="GO" id="GO:0047496">
    <property type="term" value="P:vesicle transport along microtubule"/>
    <property type="evidence" value="ECO:0007669"/>
    <property type="project" value="TreeGrafter"/>
</dbReference>
<dbReference type="PANTHER" id="PTHR15751">
    <property type="entry name" value="TRAFFICKING KINESIN-BINDING PROTEIN"/>
    <property type="match status" value="1"/>
</dbReference>
<feature type="coiled-coil region" evidence="4">
    <location>
        <begin position="29"/>
        <end position="63"/>
    </location>
</feature>
<evidence type="ECO:0000256" key="2">
    <source>
        <dbReference type="ARBA" id="ARBA00023054"/>
    </source>
</evidence>
<dbReference type="GO" id="GO:0017022">
    <property type="term" value="F:myosin binding"/>
    <property type="evidence" value="ECO:0007669"/>
    <property type="project" value="TreeGrafter"/>
</dbReference>
<evidence type="ECO:0000256" key="4">
    <source>
        <dbReference type="SAM" id="Coils"/>
    </source>
</evidence>
<dbReference type="AlphaFoldDB" id="A0AAW2EUW4"/>
<sequence>MTKTYNDIEAVTRLLEEKEKDLELTARIGKELLAHNQKLETTVNTLEAELKEANEKIIQLNHEVLKKHELIQILTNDVDESSSEAGTPTGLRGINLDILQRKVTCLEDENKQLKNEFAKLAHDADNSEEQEARLVKDIAAQLGMLFFFFFTSV</sequence>
<gene>
    <name evidence="6" type="ORF">PUN28_014681</name>
</gene>
<dbReference type="PANTHER" id="PTHR15751:SF12">
    <property type="entry name" value="TRAFFICKING KINESIN-BINDING PROTEIN MILT"/>
    <property type="match status" value="1"/>
</dbReference>
<evidence type="ECO:0000259" key="5">
    <source>
        <dbReference type="SMART" id="SM01424"/>
    </source>
</evidence>
<feature type="coiled-coil region" evidence="4">
    <location>
        <begin position="96"/>
        <end position="130"/>
    </location>
</feature>
<dbReference type="InterPro" id="IPR051946">
    <property type="entry name" value="Intracell_Traff-Reg"/>
</dbReference>
<organism evidence="6 7">
    <name type="scientific">Cardiocondyla obscurior</name>
    <dbReference type="NCBI Taxonomy" id="286306"/>
    <lineage>
        <taxon>Eukaryota</taxon>
        <taxon>Metazoa</taxon>
        <taxon>Ecdysozoa</taxon>
        <taxon>Arthropoda</taxon>
        <taxon>Hexapoda</taxon>
        <taxon>Insecta</taxon>
        <taxon>Pterygota</taxon>
        <taxon>Neoptera</taxon>
        <taxon>Endopterygota</taxon>
        <taxon>Hymenoptera</taxon>
        <taxon>Apocrita</taxon>
        <taxon>Aculeata</taxon>
        <taxon>Formicoidea</taxon>
        <taxon>Formicidae</taxon>
        <taxon>Myrmicinae</taxon>
        <taxon>Cardiocondyla</taxon>
    </lineage>
</organism>
<dbReference type="Pfam" id="PF04849">
    <property type="entry name" value="HAP1_N"/>
    <property type="match status" value="1"/>
</dbReference>
<dbReference type="EMBL" id="JADYXP020000016">
    <property type="protein sequence ID" value="KAL0107526.1"/>
    <property type="molecule type" value="Genomic_DNA"/>
</dbReference>
<dbReference type="Proteomes" id="UP001430953">
    <property type="component" value="Unassembled WGS sequence"/>
</dbReference>
<dbReference type="InterPro" id="IPR006933">
    <property type="entry name" value="HAP1_N"/>
</dbReference>
<dbReference type="GO" id="GO:0006605">
    <property type="term" value="P:protein targeting"/>
    <property type="evidence" value="ECO:0007669"/>
    <property type="project" value="TreeGrafter"/>
</dbReference>
<protein>
    <recommendedName>
        <fullName evidence="5">HAP1 N-terminal domain-containing protein</fullName>
    </recommendedName>
</protein>
<comment type="caution">
    <text evidence="6">The sequence shown here is derived from an EMBL/GenBank/DDBJ whole genome shotgun (WGS) entry which is preliminary data.</text>
</comment>
<dbReference type="SMART" id="SM01424">
    <property type="entry name" value="HAP1_N"/>
    <property type="match status" value="1"/>
</dbReference>
<keyword evidence="7" id="KW-1185">Reference proteome</keyword>
<evidence type="ECO:0000313" key="6">
    <source>
        <dbReference type="EMBL" id="KAL0107526.1"/>
    </source>
</evidence>
<name>A0AAW2EUW4_9HYME</name>
<accession>A0AAW2EUW4</accession>
<keyword evidence="3" id="KW-0496">Mitochondrion</keyword>